<dbReference type="Proteomes" id="UP001374535">
    <property type="component" value="Chromosome 8"/>
</dbReference>
<proteinExistence type="predicted"/>
<gene>
    <name evidence="3" type="ORF">V8G54_026855</name>
</gene>
<dbReference type="Pfam" id="PF07727">
    <property type="entry name" value="RVT_2"/>
    <property type="match status" value="1"/>
</dbReference>
<feature type="region of interest" description="Disordered" evidence="1">
    <location>
        <begin position="1"/>
        <end position="43"/>
    </location>
</feature>
<evidence type="ECO:0000313" key="4">
    <source>
        <dbReference type="Proteomes" id="UP001374535"/>
    </source>
</evidence>
<evidence type="ECO:0000256" key="1">
    <source>
        <dbReference type="SAM" id="MobiDB-lite"/>
    </source>
</evidence>
<evidence type="ECO:0000313" key="3">
    <source>
        <dbReference type="EMBL" id="WVZ00786.1"/>
    </source>
</evidence>
<dbReference type="EMBL" id="CP144693">
    <property type="protein sequence ID" value="WVZ00786.1"/>
    <property type="molecule type" value="Genomic_DNA"/>
</dbReference>
<organism evidence="3 4">
    <name type="scientific">Vigna mungo</name>
    <name type="common">Black gram</name>
    <name type="synonym">Phaseolus mungo</name>
    <dbReference type="NCBI Taxonomy" id="3915"/>
    <lineage>
        <taxon>Eukaryota</taxon>
        <taxon>Viridiplantae</taxon>
        <taxon>Streptophyta</taxon>
        <taxon>Embryophyta</taxon>
        <taxon>Tracheophyta</taxon>
        <taxon>Spermatophyta</taxon>
        <taxon>Magnoliopsida</taxon>
        <taxon>eudicotyledons</taxon>
        <taxon>Gunneridae</taxon>
        <taxon>Pentapetalae</taxon>
        <taxon>rosids</taxon>
        <taxon>fabids</taxon>
        <taxon>Fabales</taxon>
        <taxon>Fabaceae</taxon>
        <taxon>Papilionoideae</taxon>
        <taxon>50 kb inversion clade</taxon>
        <taxon>NPAAA clade</taxon>
        <taxon>indigoferoid/millettioid clade</taxon>
        <taxon>Phaseoleae</taxon>
        <taxon>Vigna</taxon>
    </lineage>
</organism>
<dbReference type="InterPro" id="IPR043502">
    <property type="entry name" value="DNA/RNA_pol_sf"/>
</dbReference>
<dbReference type="SUPFAM" id="SSF56672">
    <property type="entry name" value="DNA/RNA polymerases"/>
    <property type="match status" value="1"/>
</dbReference>
<feature type="compositionally biased region" description="Polar residues" evidence="1">
    <location>
        <begin position="23"/>
        <end position="36"/>
    </location>
</feature>
<sequence length="473" mass="54765">MKKSRTVMQVPMQVEEEDVEPMVNSNTRSTSYAESSTRPRRQAVRPSRFLEYEMYSDAGVDEEGDIIHLALMAGSEPLNSDDALSQPLWREAMMEELRSTKKNKTRKLVDLPPEKQCIGAKWVFKTKLNPDGTVSKHNARLVARGFLQQQGVYFKEVYALVARLETIRLVIVIACAKKWPLFSLDVKFAFLHGPLEEEVYVQQPPRFNKEKEHQMYKLHKALYGLRQAPSAWNKRIDAFFSGNGFERCTVEHNLYVKKIDNNDLLIFCFYVDDLLVTGSSLDGIEEFKQMMKVEFEMADLGRLNYFFGMEFTHTTAGLMMHQKKYVKDLLERFKMTQCKAIRNPVEVNVKLRLDEDEKSMDETTHKQLVGSLRFLCNSRPDLMYGFGLLSIFMSNPRKIHLIVAKHVLRYVKGTTEYGHKVLSIDVLAMTHPNMDFSYLTERSHLPGRPSLFDLRNVFVTPSVRRSEQKGMKT</sequence>
<dbReference type="PANTHER" id="PTHR11439">
    <property type="entry name" value="GAG-POL-RELATED RETROTRANSPOSON"/>
    <property type="match status" value="1"/>
</dbReference>
<protein>
    <recommendedName>
        <fullName evidence="2">Reverse transcriptase Ty1/copia-type domain-containing protein</fullName>
    </recommendedName>
</protein>
<dbReference type="InterPro" id="IPR013103">
    <property type="entry name" value="RVT_2"/>
</dbReference>
<accession>A0AAQ3N1S9</accession>
<feature type="domain" description="Reverse transcriptase Ty1/copia-type" evidence="2">
    <location>
        <begin position="103"/>
        <end position="346"/>
    </location>
</feature>
<dbReference type="AlphaFoldDB" id="A0AAQ3N1S9"/>
<keyword evidence="4" id="KW-1185">Reference proteome</keyword>
<dbReference type="PANTHER" id="PTHR11439:SF517">
    <property type="entry name" value="CYSTEINE-RICH RLK (RECEPTOR-LIKE PROTEIN KINASE) 8"/>
    <property type="match status" value="1"/>
</dbReference>
<reference evidence="3 4" key="1">
    <citation type="journal article" date="2023" name="Life. Sci Alliance">
        <title>Evolutionary insights into 3D genome organization and epigenetic landscape of Vigna mungo.</title>
        <authorList>
            <person name="Junaid A."/>
            <person name="Singh B."/>
            <person name="Bhatia S."/>
        </authorList>
    </citation>
    <scope>NUCLEOTIDE SEQUENCE [LARGE SCALE GENOMIC DNA]</scope>
    <source>
        <strain evidence="3">Urdbean</strain>
    </source>
</reference>
<name>A0AAQ3N1S9_VIGMU</name>
<evidence type="ECO:0000259" key="2">
    <source>
        <dbReference type="Pfam" id="PF07727"/>
    </source>
</evidence>